<protein>
    <recommendedName>
        <fullName evidence="2">histidine kinase</fullName>
        <ecNumber evidence="2">2.7.13.3</ecNumber>
    </recommendedName>
</protein>
<dbReference type="InterPro" id="IPR005467">
    <property type="entry name" value="His_kinase_dom"/>
</dbReference>
<dbReference type="PANTHER" id="PTHR43547:SF2">
    <property type="entry name" value="HYBRID SIGNAL TRANSDUCTION HISTIDINE KINASE C"/>
    <property type="match status" value="1"/>
</dbReference>
<dbReference type="CDD" id="cd00075">
    <property type="entry name" value="HATPase"/>
    <property type="match status" value="1"/>
</dbReference>
<dbReference type="EMBL" id="VKDB01000005">
    <property type="protein sequence ID" value="TSA86519.1"/>
    <property type="molecule type" value="Genomic_DNA"/>
</dbReference>
<feature type="transmembrane region" description="Helical" evidence="4">
    <location>
        <begin position="30"/>
        <end position="49"/>
    </location>
</feature>
<organism evidence="6 7">
    <name type="scientific">Deinococcus detaillensis</name>
    <dbReference type="NCBI Taxonomy" id="2592048"/>
    <lineage>
        <taxon>Bacteria</taxon>
        <taxon>Thermotogati</taxon>
        <taxon>Deinococcota</taxon>
        <taxon>Deinococci</taxon>
        <taxon>Deinococcales</taxon>
        <taxon>Deinococcaceae</taxon>
        <taxon>Deinococcus</taxon>
    </lineage>
</organism>
<dbReference type="InterPro" id="IPR004358">
    <property type="entry name" value="Sig_transdc_His_kin-like_C"/>
</dbReference>
<dbReference type="AlphaFoldDB" id="A0A553V1Z1"/>
<keyword evidence="4" id="KW-0812">Transmembrane</keyword>
<evidence type="ECO:0000259" key="5">
    <source>
        <dbReference type="PROSITE" id="PS50109"/>
    </source>
</evidence>
<dbReference type="SMART" id="SM00387">
    <property type="entry name" value="HATPase_c"/>
    <property type="match status" value="1"/>
</dbReference>
<comment type="caution">
    <text evidence="6">The sequence shown here is derived from an EMBL/GenBank/DDBJ whole genome shotgun (WGS) entry which is preliminary data.</text>
</comment>
<keyword evidence="3" id="KW-0597">Phosphoprotein</keyword>
<proteinExistence type="predicted"/>
<dbReference type="Gene3D" id="1.10.287.130">
    <property type="match status" value="1"/>
</dbReference>
<evidence type="ECO:0000256" key="3">
    <source>
        <dbReference type="ARBA" id="ARBA00022553"/>
    </source>
</evidence>
<dbReference type="InterPro" id="IPR036890">
    <property type="entry name" value="HATPase_C_sf"/>
</dbReference>
<keyword evidence="4" id="KW-1133">Transmembrane helix</keyword>
<evidence type="ECO:0000256" key="1">
    <source>
        <dbReference type="ARBA" id="ARBA00000085"/>
    </source>
</evidence>
<dbReference type="EC" id="2.7.13.3" evidence="2"/>
<evidence type="ECO:0000313" key="6">
    <source>
        <dbReference type="EMBL" id="TSA86519.1"/>
    </source>
</evidence>
<feature type="transmembrane region" description="Helical" evidence="4">
    <location>
        <begin position="58"/>
        <end position="76"/>
    </location>
</feature>
<keyword evidence="6" id="KW-0418">Kinase</keyword>
<gene>
    <name evidence="6" type="ORF">FNU79_07245</name>
</gene>
<reference evidence="6 7" key="1">
    <citation type="submission" date="2019-07" db="EMBL/GenBank/DDBJ databases">
        <title>Deinococcus detaillus sp. nov., isolated from humus soil in Antarctica.</title>
        <authorList>
            <person name="Zhang K."/>
        </authorList>
    </citation>
    <scope>NUCLEOTIDE SEQUENCE [LARGE SCALE GENOMIC DNA]</scope>
    <source>
        <strain evidence="6 7">H1</strain>
    </source>
</reference>
<keyword evidence="6" id="KW-0808">Transferase</keyword>
<accession>A0A553V1Z1</accession>
<dbReference type="Proteomes" id="UP000316092">
    <property type="component" value="Unassembled WGS sequence"/>
</dbReference>
<dbReference type="OrthoDB" id="913606at2"/>
<keyword evidence="4" id="KW-0472">Membrane</keyword>
<dbReference type="Pfam" id="PF02518">
    <property type="entry name" value="HATPase_c"/>
    <property type="match status" value="1"/>
</dbReference>
<dbReference type="SMART" id="SM00388">
    <property type="entry name" value="HisKA"/>
    <property type="match status" value="1"/>
</dbReference>
<feature type="domain" description="Histidine kinase" evidence="5">
    <location>
        <begin position="216"/>
        <end position="429"/>
    </location>
</feature>
<dbReference type="SUPFAM" id="SSF47384">
    <property type="entry name" value="Homodimeric domain of signal transducing histidine kinase"/>
    <property type="match status" value="1"/>
</dbReference>
<sequence length="436" mass="47146">MLTPASWVVGTLLSAPVALSALGGSRKLIWSMVGLALLGNLLAGLSNALREGLTSATLVNRSVSMLAALLVGLLSLRAQTASARAARFAEEERRLTRERGLRTLIQTVSGPYGQADFVRRAAGALEVLSGAARVDIGEGSAEQVPDSAVWLSHFTRPRQADLPIRIERPQVGPEVLSEAVRALQPLLERTTLLDDLDAQKSLLSQQSEVMRDLIYAFSHDLRTPIMANTLNMQSALRGAYGPLPEDYRRTLGHGLEANETLLSLADQLLLLAKYEGGEAEEFLSVELRSLSLSVLSQLEERAEAKQLTFQTDLTELRVLGRRHDLRRAIQNLLDNAVKFSPTGGTIYLSLHAEADRAVLTVSDQGPGVPPSRQAGLFQRFRGSGAGAGSGLGLYLTRRILEVHGGAVEYCRSSPPDPRSCFSLSLPLELPKHLEPA</sequence>
<evidence type="ECO:0000256" key="2">
    <source>
        <dbReference type="ARBA" id="ARBA00012438"/>
    </source>
</evidence>
<comment type="catalytic activity">
    <reaction evidence="1">
        <text>ATP + protein L-histidine = ADP + protein N-phospho-L-histidine.</text>
        <dbReference type="EC" id="2.7.13.3"/>
    </reaction>
</comment>
<evidence type="ECO:0000313" key="7">
    <source>
        <dbReference type="Proteomes" id="UP000316092"/>
    </source>
</evidence>
<dbReference type="Gene3D" id="3.30.565.10">
    <property type="entry name" value="Histidine kinase-like ATPase, C-terminal domain"/>
    <property type="match status" value="1"/>
</dbReference>
<name>A0A553V1Z1_9DEIO</name>
<evidence type="ECO:0000256" key="4">
    <source>
        <dbReference type="SAM" id="Phobius"/>
    </source>
</evidence>
<dbReference type="InterPro" id="IPR036097">
    <property type="entry name" value="HisK_dim/P_sf"/>
</dbReference>
<dbReference type="GO" id="GO:0000155">
    <property type="term" value="F:phosphorelay sensor kinase activity"/>
    <property type="evidence" value="ECO:0007669"/>
    <property type="project" value="InterPro"/>
</dbReference>
<dbReference type="Pfam" id="PF00512">
    <property type="entry name" value="HisKA"/>
    <property type="match status" value="1"/>
</dbReference>
<dbReference type="PRINTS" id="PR00344">
    <property type="entry name" value="BCTRLSENSOR"/>
</dbReference>
<dbReference type="SUPFAM" id="SSF55874">
    <property type="entry name" value="ATPase domain of HSP90 chaperone/DNA topoisomerase II/histidine kinase"/>
    <property type="match status" value="1"/>
</dbReference>
<dbReference type="PANTHER" id="PTHR43547">
    <property type="entry name" value="TWO-COMPONENT HISTIDINE KINASE"/>
    <property type="match status" value="1"/>
</dbReference>
<dbReference type="PROSITE" id="PS50109">
    <property type="entry name" value="HIS_KIN"/>
    <property type="match status" value="1"/>
</dbReference>
<dbReference type="InterPro" id="IPR003661">
    <property type="entry name" value="HisK_dim/P_dom"/>
</dbReference>
<dbReference type="InterPro" id="IPR003594">
    <property type="entry name" value="HATPase_dom"/>
</dbReference>
<keyword evidence="7" id="KW-1185">Reference proteome</keyword>